<dbReference type="Proteomes" id="UP000516028">
    <property type="component" value="Chromosome"/>
</dbReference>
<dbReference type="InterPro" id="IPR005064">
    <property type="entry name" value="BUG"/>
</dbReference>
<reference evidence="2 3" key="1">
    <citation type="submission" date="2020-08" db="EMBL/GenBank/DDBJ databases">
        <title>Genome sequence of Diaphorobacter aerolatus KACC 16536T.</title>
        <authorList>
            <person name="Hyun D.-W."/>
            <person name="Bae J.-W."/>
        </authorList>
    </citation>
    <scope>NUCLEOTIDE SEQUENCE [LARGE SCALE GENOMIC DNA]</scope>
    <source>
        <strain evidence="2 3">KACC 16536</strain>
    </source>
</reference>
<evidence type="ECO:0000256" key="1">
    <source>
        <dbReference type="ARBA" id="ARBA00006987"/>
    </source>
</evidence>
<proteinExistence type="inferred from homology"/>
<dbReference type="EMBL" id="CP060783">
    <property type="protein sequence ID" value="QNP50135.1"/>
    <property type="molecule type" value="Genomic_DNA"/>
</dbReference>
<dbReference type="Gene3D" id="3.40.190.10">
    <property type="entry name" value="Periplasmic binding protein-like II"/>
    <property type="match status" value="1"/>
</dbReference>
<keyword evidence="3" id="KW-1185">Reference proteome</keyword>
<accession>A0A7H0GPB9</accession>
<dbReference type="AlphaFoldDB" id="A0A7H0GPB9"/>
<organism evidence="2 3">
    <name type="scientific">Diaphorobacter aerolatus</name>
    <dbReference type="NCBI Taxonomy" id="1288495"/>
    <lineage>
        <taxon>Bacteria</taxon>
        <taxon>Pseudomonadati</taxon>
        <taxon>Pseudomonadota</taxon>
        <taxon>Betaproteobacteria</taxon>
        <taxon>Burkholderiales</taxon>
        <taxon>Comamonadaceae</taxon>
        <taxon>Diaphorobacter</taxon>
    </lineage>
</organism>
<dbReference type="RefSeq" id="WP_187725673.1">
    <property type="nucleotide sequence ID" value="NZ_CP060783.1"/>
</dbReference>
<evidence type="ECO:0000313" key="3">
    <source>
        <dbReference type="Proteomes" id="UP000516028"/>
    </source>
</evidence>
<dbReference type="SUPFAM" id="SSF53850">
    <property type="entry name" value="Periplasmic binding protein-like II"/>
    <property type="match status" value="1"/>
</dbReference>
<sequence>MNQIDAARNHDRSALALLPGRRAVIGALLLAGLCTGTLAHADAATDAWPNKPVRLVVPFPASGATDLISRVIAQRVSQELGQQFVVDNKPGAGGTIGAAEAVKAAPDGYTLLFTTSSTHAISPHLMPRLSYKVDQDFTPIAHMADAASVLLVTPSLPVKNVQELIAYAKANPGRLNYASSGNGTIVHLNALEFAARAGVKLTHVPYKGTAQSITDLAAGQVHLLFDSIPTGMPHVASGRLKALAVTSLQRSALAPDLPTIAESGLPGYSSVTWFGVYGPAGMKPELVAKVNAAFNKAVQNPEVASALAKLGAEPAKAGTPAQFQAMVKADGARWARIIKDNNITLD</sequence>
<dbReference type="CDD" id="cd13578">
    <property type="entry name" value="PBP2_Bug27"/>
    <property type="match status" value="1"/>
</dbReference>
<dbReference type="Gene3D" id="3.40.190.150">
    <property type="entry name" value="Bordetella uptake gene, domain 1"/>
    <property type="match status" value="1"/>
</dbReference>
<dbReference type="KEGG" id="daer:H9K75_10080"/>
<protein>
    <submittedName>
        <fullName evidence="2">Tripartite tricarboxylate transporter substrate binding protein</fullName>
    </submittedName>
</protein>
<comment type="similarity">
    <text evidence="1">Belongs to the UPF0065 (bug) family.</text>
</comment>
<dbReference type="PIRSF" id="PIRSF017082">
    <property type="entry name" value="YflP"/>
    <property type="match status" value="1"/>
</dbReference>
<dbReference type="PANTHER" id="PTHR42928">
    <property type="entry name" value="TRICARBOXYLATE-BINDING PROTEIN"/>
    <property type="match status" value="1"/>
</dbReference>
<dbReference type="PANTHER" id="PTHR42928:SF5">
    <property type="entry name" value="BLR1237 PROTEIN"/>
    <property type="match status" value="1"/>
</dbReference>
<gene>
    <name evidence="2" type="ORF">H9K75_10080</name>
</gene>
<dbReference type="InterPro" id="IPR042100">
    <property type="entry name" value="Bug_dom1"/>
</dbReference>
<name>A0A7H0GPB9_9BURK</name>
<evidence type="ECO:0000313" key="2">
    <source>
        <dbReference type="EMBL" id="QNP50135.1"/>
    </source>
</evidence>
<dbReference type="Pfam" id="PF03401">
    <property type="entry name" value="TctC"/>
    <property type="match status" value="1"/>
</dbReference>